<dbReference type="PANTHER" id="PTHR48094:SF19">
    <property type="entry name" value="DJ-1_PFPI DOMAIN-CONTAINING PROTEIN"/>
    <property type="match status" value="1"/>
</dbReference>
<proteinExistence type="predicted"/>
<keyword evidence="3" id="KW-1185">Reference proteome</keyword>
<dbReference type="CDD" id="cd03140">
    <property type="entry name" value="GATase1_PfpI_3"/>
    <property type="match status" value="1"/>
</dbReference>
<evidence type="ECO:0000259" key="1">
    <source>
        <dbReference type="Pfam" id="PF01965"/>
    </source>
</evidence>
<dbReference type="RefSeq" id="WP_198691066.1">
    <property type="nucleotide sequence ID" value="NZ_CAWPUD010000061.1"/>
</dbReference>
<gene>
    <name evidence="2" type="ORF">H8A87_16740</name>
</gene>
<dbReference type="InterPro" id="IPR029062">
    <property type="entry name" value="Class_I_gatase-like"/>
</dbReference>
<feature type="domain" description="DJ-1/PfpI" evidence="1">
    <location>
        <begin position="2"/>
        <end position="164"/>
    </location>
</feature>
<dbReference type="PANTHER" id="PTHR48094">
    <property type="entry name" value="PROTEIN/NUCLEIC ACID DEGLYCASE DJ-1-RELATED"/>
    <property type="match status" value="1"/>
</dbReference>
<reference evidence="2 3" key="1">
    <citation type="submission" date="2020-08" db="EMBL/GenBank/DDBJ databases">
        <title>Description of Xenorhabdus lircayensis sp. nov., the symbiotic bacterium associated with the entomopathogenic nematode Steirnernema unicornum.</title>
        <authorList>
            <person name="Castaneda-Alvarez C."/>
            <person name="Prodan S."/>
            <person name="Zamorano A."/>
            <person name="San-Blas E."/>
            <person name="Aballay E."/>
        </authorList>
    </citation>
    <scope>NUCLEOTIDE SEQUENCE [LARGE SCALE GENOMIC DNA]</scope>
    <source>
        <strain evidence="2 3">VLS</strain>
    </source>
</reference>
<dbReference type="Pfam" id="PF01965">
    <property type="entry name" value="DJ-1_PfpI"/>
    <property type="match status" value="1"/>
</dbReference>
<dbReference type="InterPro" id="IPR050325">
    <property type="entry name" value="Prot/Nucl_acid_deglycase"/>
</dbReference>
<evidence type="ECO:0000313" key="2">
    <source>
        <dbReference type="EMBL" id="MBI6550300.1"/>
    </source>
</evidence>
<dbReference type="Proteomes" id="UP000696184">
    <property type="component" value="Unassembled WGS sequence"/>
</dbReference>
<name>A0ABS0U8U1_9GAMM</name>
<keyword evidence="2" id="KW-0315">Glutamine amidotransferase</keyword>
<dbReference type="EMBL" id="JACOII010000060">
    <property type="protein sequence ID" value="MBI6550300.1"/>
    <property type="molecule type" value="Genomic_DNA"/>
</dbReference>
<sequence>MKKAIFFLLNDYADWEGAYLASKLNIHEEWSVETASLKQGTCKSIGGFDTVITHSVDTLPHDIDLLVLIGGNSWVIENNKLKSLISTYLNAGVIVGAICGAVDFLAKNSLLNDFKHTGNSQYLWNEYKEYRNQDNFIKQQTVTDRNLITANGTAPIEFSEHILKALHIEKPEKITKEHELFTIGYYNYCNKYGDPFA</sequence>
<dbReference type="SUPFAM" id="SSF52317">
    <property type="entry name" value="Class I glutamine amidotransferase-like"/>
    <property type="match status" value="1"/>
</dbReference>
<accession>A0ABS0U8U1</accession>
<evidence type="ECO:0000313" key="3">
    <source>
        <dbReference type="Proteomes" id="UP000696184"/>
    </source>
</evidence>
<dbReference type="InterPro" id="IPR002818">
    <property type="entry name" value="DJ-1/PfpI"/>
</dbReference>
<organism evidence="2 3">
    <name type="scientific">Xenorhabdus lircayensis</name>
    <dbReference type="NCBI Taxonomy" id="2763499"/>
    <lineage>
        <taxon>Bacteria</taxon>
        <taxon>Pseudomonadati</taxon>
        <taxon>Pseudomonadota</taxon>
        <taxon>Gammaproteobacteria</taxon>
        <taxon>Enterobacterales</taxon>
        <taxon>Morganellaceae</taxon>
        <taxon>Xenorhabdus</taxon>
    </lineage>
</organism>
<comment type="caution">
    <text evidence="2">The sequence shown here is derived from an EMBL/GenBank/DDBJ whole genome shotgun (WGS) entry which is preliminary data.</text>
</comment>
<dbReference type="Gene3D" id="3.40.50.880">
    <property type="match status" value="1"/>
</dbReference>
<protein>
    <submittedName>
        <fullName evidence="2">Glutamine amidotransferase</fullName>
    </submittedName>
</protein>